<protein>
    <submittedName>
        <fullName evidence="1">Uncharacterized protein</fullName>
    </submittedName>
</protein>
<sequence length="124" mass="13568">MIQHGTAPFLECSSRGDRRFSAFAARIKGRGNKSIEEIYQAAKVFADGSTGPAWREAKGKRAVNTDEVRALYSVLWDKYIAENPHLLSVLIATSGLQDLFGQAGHACQATELWRIRCSGLGMPA</sequence>
<name>A0ABV6YDN7_9HYPH</name>
<dbReference type="RefSeq" id="WP_377031046.1">
    <property type="nucleotide sequence ID" value="NZ_JBHOMY010000099.1"/>
</dbReference>
<proteinExistence type="predicted"/>
<evidence type="ECO:0000313" key="1">
    <source>
        <dbReference type="EMBL" id="MFC1459374.1"/>
    </source>
</evidence>
<dbReference type="Proteomes" id="UP001593940">
    <property type="component" value="Unassembled WGS sequence"/>
</dbReference>
<evidence type="ECO:0000313" key="2">
    <source>
        <dbReference type="Proteomes" id="UP001593940"/>
    </source>
</evidence>
<dbReference type="EMBL" id="JBHOMY010000099">
    <property type="protein sequence ID" value="MFC1459374.1"/>
    <property type="molecule type" value="Genomic_DNA"/>
</dbReference>
<gene>
    <name evidence="1" type="ORF">ACETIH_22265</name>
</gene>
<organism evidence="1 2">
    <name type="scientific">Microvirga arabica</name>
    <dbReference type="NCBI Taxonomy" id="1128671"/>
    <lineage>
        <taxon>Bacteria</taxon>
        <taxon>Pseudomonadati</taxon>
        <taxon>Pseudomonadota</taxon>
        <taxon>Alphaproteobacteria</taxon>
        <taxon>Hyphomicrobiales</taxon>
        <taxon>Methylobacteriaceae</taxon>
        <taxon>Microvirga</taxon>
    </lineage>
</organism>
<comment type="caution">
    <text evidence="1">The sequence shown here is derived from an EMBL/GenBank/DDBJ whole genome shotgun (WGS) entry which is preliminary data.</text>
</comment>
<keyword evidence="2" id="KW-1185">Reference proteome</keyword>
<reference evidence="1 2" key="1">
    <citation type="submission" date="2024-09" db="EMBL/GenBank/DDBJ databases">
        <title>Nodulacao em especies de Leguminosae Basais da Amazonia e Caracterizacao dos Rizobios e Bacterias Associadas aos Nodulos.</title>
        <authorList>
            <person name="Jambeiro I.C.A."/>
            <person name="Lopes I.S."/>
            <person name="Aguiar E.R.G.R."/>
            <person name="Santos A.F.J."/>
            <person name="Dos Santos J.M.F."/>
            <person name="Gross E."/>
        </authorList>
    </citation>
    <scope>NUCLEOTIDE SEQUENCE [LARGE SCALE GENOMIC DNA]</scope>
    <source>
        <strain evidence="1 2">BRUESC1165</strain>
    </source>
</reference>
<accession>A0ABV6YDN7</accession>